<dbReference type="InterPro" id="IPR015421">
    <property type="entry name" value="PyrdxlP-dep_Trfase_major"/>
</dbReference>
<dbReference type="NCBIfam" id="NF041359">
    <property type="entry name" value="GntG_guanitoxin"/>
    <property type="match status" value="1"/>
</dbReference>
<comment type="cofactor">
    <cofactor evidence="1">
        <name>pyridoxal 5'-phosphate</name>
        <dbReference type="ChEBI" id="CHEBI:597326"/>
    </cofactor>
</comment>
<accession>A0A443I380</accession>
<dbReference type="FunFam" id="3.40.640.10:FF:000030">
    <property type="entry name" value="Low-specificity L-threonine aldolase"/>
    <property type="match status" value="1"/>
</dbReference>
<dbReference type="Proteomes" id="UP000283841">
    <property type="component" value="Unassembled WGS sequence"/>
</dbReference>
<reference evidence="7 8" key="1">
    <citation type="journal article" date="2018" name="Front. Microbiol.">
        <title>Genomic and genetic insights into a cosmopolitan fungus, Paecilomyces variotii (Eurotiales).</title>
        <authorList>
            <person name="Urquhart A.S."/>
            <person name="Mondo S.J."/>
            <person name="Makela M.R."/>
            <person name="Hane J.K."/>
            <person name="Wiebenga A."/>
            <person name="He G."/>
            <person name="Mihaltcheva S."/>
            <person name="Pangilinan J."/>
            <person name="Lipzen A."/>
            <person name="Barry K."/>
            <person name="de Vries R.P."/>
            <person name="Grigoriev I.V."/>
            <person name="Idnurm A."/>
        </authorList>
    </citation>
    <scope>NUCLEOTIDE SEQUENCE [LARGE SCALE GENOMIC DNA]</scope>
    <source>
        <strain evidence="7 8">CBS 101075</strain>
    </source>
</reference>
<dbReference type="GeneID" id="39598130"/>
<keyword evidence="7" id="KW-0808">Transferase</keyword>
<dbReference type="PANTHER" id="PTHR48097">
    <property type="entry name" value="L-THREONINE ALDOLASE-RELATED"/>
    <property type="match status" value="1"/>
</dbReference>
<evidence type="ECO:0000256" key="5">
    <source>
        <dbReference type="PIRSR" id="PIRSR017617-1"/>
    </source>
</evidence>
<dbReference type="InterPro" id="IPR015422">
    <property type="entry name" value="PyrdxlP-dep_Trfase_small"/>
</dbReference>
<gene>
    <name evidence="7" type="ORF">C8Q69DRAFT_442615</name>
</gene>
<evidence type="ECO:0000256" key="4">
    <source>
        <dbReference type="ARBA" id="ARBA00023239"/>
    </source>
</evidence>
<dbReference type="AlphaFoldDB" id="A0A443I380"/>
<evidence type="ECO:0000256" key="3">
    <source>
        <dbReference type="ARBA" id="ARBA00022898"/>
    </source>
</evidence>
<dbReference type="GO" id="GO:0006545">
    <property type="term" value="P:glycine biosynthetic process"/>
    <property type="evidence" value="ECO:0007669"/>
    <property type="project" value="TreeGrafter"/>
</dbReference>
<dbReference type="InterPro" id="IPR023603">
    <property type="entry name" value="Low_specificity_L-TA-like"/>
</dbReference>
<feature type="modified residue" description="N6-(pyridoxal phosphate)lysine" evidence="5">
    <location>
        <position position="276"/>
    </location>
</feature>
<evidence type="ECO:0000313" key="7">
    <source>
        <dbReference type="EMBL" id="RWQ98461.1"/>
    </source>
</evidence>
<dbReference type="InterPro" id="IPR001597">
    <property type="entry name" value="ArAA_b-elim_lyase/Thr_aldolase"/>
</dbReference>
<dbReference type="RefSeq" id="XP_028488106.1">
    <property type="nucleotide sequence ID" value="XM_028628853.1"/>
</dbReference>
<organism evidence="7 8">
    <name type="scientific">Byssochlamys spectabilis</name>
    <name type="common">Paecilomyces variotii</name>
    <dbReference type="NCBI Taxonomy" id="264951"/>
    <lineage>
        <taxon>Eukaryota</taxon>
        <taxon>Fungi</taxon>
        <taxon>Dikarya</taxon>
        <taxon>Ascomycota</taxon>
        <taxon>Pezizomycotina</taxon>
        <taxon>Eurotiomycetes</taxon>
        <taxon>Eurotiomycetidae</taxon>
        <taxon>Eurotiales</taxon>
        <taxon>Thermoascaceae</taxon>
        <taxon>Paecilomyces</taxon>
    </lineage>
</organism>
<sequence>MAPSIINDVPGTSVALKKSTSTGTNNEITAEDGPTFKYTSTQKLKNAQRQIANDFRSDVVTVPTESMMQAIIDASVQDDIYNEEGDPSVNALQDRLVELTGKEAGLWTLSGTMGNQICLRTHLTQPPHSVLLDYRAHVHNWESGALPVMSQASATQVYPANGVHLTLDDVKKHIIADGNRASGEMDKKTESDFASTVHFPPTRVVSLENTLSGTILPLKDAKEISDFVRNFPVPEGQKPIAMHLDGARLFDAVTAEGVSLKEYCACFDSISICLAKGLGAPMGSIILGSKRFIERAKWFRKMFGGGTRQPGMMAAAAHAALEHTIPLLPGVHALTKKTAASIADLGYTISLPVQTNMIVLDLAADGIPAAAFLNYGKKHGVTVFPSGRLVFHHQITEDAASRLVDALKELMEDKKAGKELESYKVSGGYV</sequence>
<keyword evidence="4" id="KW-0456">Lyase</keyword>
<dbReference type="STRING" id="264951.A0A443I380"/>
<dbReference type="GO" id="GO:0006567">
    <property type="term" value="P:L-threonine catabolic process"/>
    <property type="evidence" value="ECO:0007669"/>
    <property type="project" value="TreeGrafter"/>
</dbReference>
<dbReference type="Pfam" id="PF01212">
    <property type="entry name" value="Beta_elim_lyase"/>
    <property type="match status" value="1"/>
</dbReference>
<dbReference type="GO" id="GO:0005829">
    <property type="term" value="C:cytosol"/>
    <property type="evidence" value="ECO:0007669"/>
    <property type="project" value="TreeGrafter"/>
</dbReference>
<comment type="similarity">
    <text evidence="2">Belongs to the threonine aldolase family.</text>
</comment>
<evidence type="ECO:0000256" key="2">
    <source>
        <dbReference type="ARBA" id="ARBA00006966"/>
    </source>
</evidence>
<dbReference type="VEuPathDB" id="FungiDB:C8Q69DRAFT_442615"/>
<evidence type="ECO:0000256" key="1">
    <source>
        <dbReference type="ARBA" id="ARBA00001933"/>
    </source>
</evidence>
<dbReference type="GO" id="GO:0008732">
    <property type="term" value="F:L-allo-threonine aldolase activity"/>
    <property type="evidence" value="ECO:0007669"/>
    <property type="project" value="TreeGrafter"/>
</dbReference>
<dbReference type="PIRSF" id="PIRSF017617">
    <property type="entry name" value="Thr_aldolase"/>
    <property type="match status" value="1"/>
</dbReference>
<proteinExistence type="inferred from homology"/>
<dbReference type="EMBL" id="RCNU01000002">
    <property type="protein sequence ID" value="RWQ98461.1"/>
    <property type="molecule type" value="Genomic_DNA"/>
</dbReference>
<dbReference type="Gene3D" id="3.40.640.10">
    <property type="entry name" value="Type I PLP-dependent aspartate aminotransferase-like (Major domain)"/>
    <property type="match status" value="1"/>
</dbReference>
<keyword evidence="8" id="KW-1185">Reference proteome</keyword>
<dbReference type="SUPFAM" id="SSF53383">
    <property type="entry name" value="PLP-dependent transferases"/>
    <property type="match status" value="1"/>
</dbReference>
<evidence type="ECO:0000313" key="8">
    <source>
        <dbReference type="Proteomes" id="UP000283841"/>
    </source>
</evidence>
<comment type="caution">
    <text evidence="7">The sequence shown here is derived from an EMBL/GenBank/DDBJ whole genome shotgun (WGS) entry which is preliminary data.</text>
</comment>
<protein>
    <submittedName>
        <fullName evidence="7">Pyridoxal phosphate-dependent transferase</fullName>
    </submittedName>
</protein>
<keyword evidence="3" id="KW-0663">Pyridoxal phosphate</keyword>
<dbReference type="GO" id="GO:0016740">
    <property type="term" value="F:transferase activity"/>
    <property type="evidence" value="ECO:0007669"/>
    <property type="project" value="UniProtKB-KW"/>
</dbReference>
<name>A0A443I380_BYSSP</name>
<evidence type="ECO:0000259" key="6">
    <source>
        <dbReference type="Pfam" id="PF01212"/>
    </source>
</evidence>
<dbReference type="Gene3D" id="3.90.1150.10">
    <property type="entry name" value="Aspartate Aminotransferase, domain 1"/>
    <property type="match status" value="1"/>
</dbReference>
<dbReference type="PANTHER" id="PTHR48097:SF9">
    <property type="entry name" value="L-THREONINE ALDOLASE"/>
    <property type="match status" value="1"/>
</dbReference>
<feature type="domain" description="Aromatic amino acid beta-eliminating lyase/threonine aldolase" evidence="6">
    <location>
        <begin position="54"/>
        <end position="363"/>
    </location>
</feature>
<dbReference type="InterPro" id="IPR015424">
    <property type="entry name" value="PyrdxlP-dep_Trfase"/>
</dbReference>